<keyword evidence="6" id="KW-1133">Transmembrane helix</keyword>
<reference evidence="9" key="2">
    <citation type="submission" date="2017-10" db="EMBL/GenBank/DDBJ databases">
        <title>Ladona fulva Genome sequencing and assembly.</title>
        <authorList>
            <person name="Murali S."/>
            <person name="Richards S."/>
            <person name="Bandaranaike D."/>
            <person name="Bellair M."/>
            <person name="Blankenburg K."/>
            <person name="Chao H."/>
            <person name="Dinh H."/>
            <person name="Doddapaneni H."/>
            <person name="Dugan-Rocha S."/>
            <person name="Elkadiri S."/>
            <person name="Gnanaolivu R."/>
            <person name="Hernandez B."/>
            <person name="Skinner E."/>
            <person name="Javaid M."/>
            <person name="Lee S."/>
            <person name="Li M."/>
            <person name="Ming W."/>
            <person name="Munidasa M."/>
            <person name="Muniz J."/>
            <person name="Nguyen L."/>
            <person name="Hughes D."/>
            <person name="Osuji N."/>
            <person name="Pu L.-L."/>
            <person name="Puazo M."/>
            <person name="Qu C."/>
            <person name="Quiroz J."/>
            <person name="Raj R."/>
            <person name="Weissenberger G."/>
            <person name="Xin Y."/>
            <person name="Zou X."/>
            <person name="Han Y."/>
            <person name="Worley K."/>
            <person name="Muzny D."/>
            <person name="Gibbs R."/>
        </authorList>
    </citation>
    <scope>NUCLEOTIDE SEQUENCE</scope>
    <source>
        <strain evidence="9">Sampled in the wild</strain>
    </source>
</reference>
<dbReference type="AlphaFoldDB" id="A0A8K0KNG4"/>
<dbReference type="InterPro" id="IPR001611">
    <property type="entry name" value="Leu-rich_rpt"/>
</dbReference>
<evidence type="ECO:0000256" key="8">
    <source>
        <dbReference type="SAM" id="SignalP"/>
    </source>
</evidence>
<sequence length="169" mass="18953">MKAKLGLVIFCLLNFVSNVLSAQVTEDAHNCPELCNCTPKNGNFKVKCQDKDLKYTSLEDFGVENLPTNTVLLNLSDNAITHLPRAGFGHLKILEKLDLRNNYIKVVEAQAFYNLTSLKRLDLSRNKVSVLNSSMFDGIPLLERLKLNENNITRIQGGAFNGLPKLKYL</sequence>
<evidence type="ECO:0000256" key="6">
    <source>
        <dbReference type="ARBA" id="ARBA00022989"/>
    </source>
</evidence>
<dbReference type="GO" id="GO:0016020">
    <property type="term" value="C:membrane"/>
    <property type="evidence" value="ECO:0007669"/>
    <property type="project" value="UniProtKB-SubCell"/>
</dbReference>
<keyword evidence="2" id="KW-0433">Leucine-rich repeat</keyword>
<dbReference type="Proteomes" id="UP000792457">
    <property type="component" value="Unassembled WGS sequence"/>
</dbReference>
<keyword evidence="7" id="KW-0472">Membrane</keyword>
<evidence type="ECO:0000256" key="1">
    <source>
        <dbReference type="ARBA" id="ARBA00004479"/>
    </source>
</evidence>
<keyword evidence="3" id="KW-0812">Transmembrane</keyword>
<dbReference type="EMBL" id="KZ309181">
    <property type="protein sequence ID" value="KAG8237518.1"/>
    <property type="molecule type" value="Genomic_DNA"/>
</dbReference>
<feature type="signal peptide" evidence="8">
    <location>
        <begin position="1"/>
        <end position="21"/>
    </location>
</feature>
<comment type="subcellular location">
    <subcellularLocation>
        <location evidence="1">Membrane</location>
        <topology evidence="1">Single-pass type I membrane protein</topology>
    </subcellularLocation>
</comment>
<dbReference type="PANTHER" id="PTHR45773:SF10">
    <property type="match status" value="1"/>
</dbReference>
<feature type="chain" id="PRO_5035467278" evidence="8">
    <location>
        <begin position="22"/>
        <end position="169"/>
    </location>
</feature>
<dbReference type="GO" id="GO:0007409">
    <property type="term" value="P:axonogenesis"/>
    <property type="evidence" value="ECO:0007669"/>
    <property type="project" value="TreeGrafter"/>
</dbReference>
<evidence type="ECO:0000256" key="5">
    <source>
        <dbReference type="ARBA" id="ARBA00022737"/>
    </source>
</evidence>
<dbReference type="InterPro" id="IPR032675">
    <property type="entry name" value="LRR_dom_sf"/>
</dbReference>
<evidence type="ECO:0000313" key="10">
    <source>
        <dbReference type="Proteomes" id="UP000792457"/>
    </source>
</evidence>
<evidence type="ECO:0000256" key="7">
    <source>
        <dbReference type="ARBA" id="ARBA00023136"/>
    </source>
</evidence>
<reference evidence="9" key="1">
    <citation type="submission" date="2013-04" db="EMBL/GenBank/DDBJ databases">
        <authorList>
            <person name="Qu J."/>
            <person name="Murali S.C."/>
            <person name="Bandaranaike D."/>
            <person name="Bellair M."/>
            <person name="Blankenburg K."/>
            <person name="Chao H."/>
            <person name="Dinh H."/>
            <person name="Doddapaneni H."/>
            <person name="Downs B."/>
            <person name="Dugan-Rocha S."/>
            <person name="Elkadiri S."/>
            <person name="Gnanaolivu R.D."/>
            <person name="Hernandez B."/>
            <person name="Javaid M."/>
            <person name="Jayaseelan J.C."/>
            <person name="Lee S."/>
            <person name="Li M."/>
            <person name="Ming W."/>
            <person name="Munidasa M."/>
            <person name="Muniz J."/>
            <person name="Nguyen L."/>
            <person name="Ongeri F."/>
            <person name="Osuji N."/>
            <person name="Pu L.-L."/>
            <person name="Puazo M."/>
            <person name="Qu C."/>
            <person name="Quiroz J."/>
            <person name="Raj R."/>
            <person name="Weissenberger G."/>
            <person name="Xin Y."/>
            <person name="Zou X."/>
            <person name="Han Y."/>
            <person name="Richards S."/>
            <person name="Worley K."/>
            <person name="Muzny D."/>
            <person name="Gibbs R."/>
        </authorList>
    </citation>
    <scope>NUCLEOTIDE SEQUENCE</scope>
    <source>
        <strain evidence="9">Sampled in the wild</strain>
    </source>
</reference>
<name>A0A8K0KNG4_LADFU</name>
<dbReference type="SMART" id="SM00369">
    <property type="entry name" value="LRR_TYP"/>
    <property type="match status" value="4"/>
</dbReference>
<dbReference type="OrthoDB" id="10031018at2759"/>
<proteinExistence type="predicted"/>
<keyword evidence="4 8" id="KW-0732">Signal</keyword>
<dbReference type="Pfam" id="PF13855">
    <property type="entry name" value="LRR_8"/>
    <property type="match status" value="1"/>
</dbReference>
<gene>
    <name evidence="9" type="ORF">J437_LFUL017568</name>
</gene>
<evidence type="ECO:0000256" key="4">
    <source>
        <dbReference type="ARBA" id="ARBA00022729"/>
    </source>
</evidence>
<comment type="caution">
    <text evidence="9">The sequence shown here is derived from an EMBL/GenBank/DDBJ whole genome shotgun (WGS) entry which is preliminary data.</text>
</comment>
<evidence type="ECO:0000256" key="3">
    <source>
        <dbReference type="ARBA" id="ARBA00022692"/>
    </source>
</evidence>
<keyword evidence="5" id="KW-0677">Repeat</keyword>
<protein>
    <submittedName>
        <fullName evidence="9">Uncharacterized protein</fullName>
    </submittedName>
</protein>
<dbReference type="InterPro" id="IPR003591">
    <property type="entry name" value="Leu-rich_rpt_typical-subtyp"/>
</dbReference>
<dbReference type="GO" id="GO:0051965">
    <property type="term" value="P:positive regulation of synapse assembly"/>
    <property type="evidence" value="ECO:0007669"/>
    <property type="project" value="TreeGrafter"/>
</dbReference>
<dbReference type="PANTHER" id="PTHR45773">
    <property type="entry name" value="SLIT AND NTRK-LIKE PROTEIN 4-RELATED"/>
    <property type="match status" value="1"/>
</dbReference>
<dbReference type="Gene3D" id="3.80.10.10">
    <property type="entry name" value="Ribonuclease Inhibitor"/>
    <property type="match status" value="1"/>
</dbReference>
<organism evidence="9 10">
    <name type="scientific">Ladona fulva</name>
    <name type="common">Scarce chaser dragonfly</name>
    <name type="synonym">Libellula fulva</name>
    <dbReference type="NCBI Taxonomy" id="123851"/>
    <lineage>
        <taxon>Eukaryota</taxon>
        <taxon>Metazoa</taxon>
        <taxon>Ecdysozoa</taxon>
        <taxon>Arthropoda</taxon>
        <taxon>Hexapoda</taxon>
        <taxon>Insecta</taxon>
        <taxon>Pterygota</taxon>
        <taxon>Palaeoptera</taxon>
        <taxon>Odonata</taxon>
        <taxon>Epiprocta</taxon>
        <taxon>Anisoptera</taxon>
        <taxon>Libelluloidea</taxon>
        <taxon>Libellulidae</taxon>
        <taxon>Ladona</taxon>
    </lineage>
</organism>
<evidence type="ECO:0000313" key="9">
    <source>
        <dbReference type="EMBL" id="KAG8237518.1"/>
    </source>
</evidence>
<keyword evidence="10" id="KW-1185">Reference proteome</keyword>
<evidence type="ECO:0000256" key="2">
    <source>
        <dbReference type="ARBA" id="ARBA00022614"/>
    </source>
</evidence>
<dbReference type="SUPFAM" id="SSF52058">
    <property type="entry name" value="L domain-like"/>
    <property type="match status" value="1"/>
</dbReference>
<accession>A0A8K0KNG4</accession>